<dbReference type="GO" id="GO:0008236">
    <property type="term" value="F:serine-type peptidase activity"/>
    <property type="evidence" value="ECO:0007669"/>
    <property type="project" value="UniProtKB-UniRule"/>
</dbReference>
<evidence type="ECO:0000256" key="8">
    <source>
        <dbReference type="PIRSR" id="PIRSR036421-1"/>
    </source>
</evidence>
<dbReference type="Pfam" id="PF03572">
    <property type="entry name" value="Peptidase_S41"/>
    <property type="match status" value="1"/>
</dbReference>
<dbReference type="InterPro" id="IPR005151">
    <property type="entry name" value="Tail-specific_protease"/>
</dbReference>
<dbReference type="EMBL" id="PIPP01000003">
    <property type="protein sequence ID" value="RUO36998.1"/>
    <property type="molecule type" value="Genomic_DNA"/>
</dbReference>
<keyword evidence="5 7" id="KW-0378">Hydrolase</keyword>
<dbReference type="Proteomes" id="UP000286934">
    <property type="component" value="Unassembled WGS sequence"/>
</dbReference>
<dbReference type="SUPFAM" id="SSF50156">
    <property type="entry name" value="PDZ domain-like"/>
    <property type="match status" value="1"/>
</dbReference>
<evidence type="ECO:0000313" key="13">
    <source>
        <dbReference type="Proteomes" id="UP000286934"/>
    </source>
</evidence>
<evidence type="ECO:0000256" key="4">
    <source>
        <dbReference type="ARBA" id="ARBA00022670"/>
    </source>
</evidence>
<keyword evidence="3 7" id="KW-0963">Cytoplasm</keyword>
<sequence length="1078" mass="119872">MKMHTFSLGLITAALLTAGAAAHAEQGYYRAPAIHQDQIVFTAEGDLWHSTASGTKRLTTHATEEIGAAISHNGEYVAYVANYEGAAEVYVMPIAGGVPKRVSFENSRVRVQGWTPQGEVMYSTDNVVGPANQWVLRTVNPESLETTTLPLVDAIEGATNDNGQEVYFTRFGLQATGDNARVYRGGAKGEIWRYNLGSNREATLLTGSHEGSVKRPMYHEGRIYFISDADGTPNIWSMTTAGRDFRQHTDYDDWQIWSASLDDGNIVYQRGADLHMLDIASGNSRTLPITLTSDFTARQERWLENPLSYITSARFDSNDQVVITARSQIAVANTGPRRLVQIATPAESRSRNALLSLDGKWVYALNDHSGENEIWRFPADGSEGAEQLTENGTTFRWNLSQSPDGKWLAHDDKNGDLWLLNLESGENQRINEGAAGHYGIADMVWNADSELLAFARNGQDDSRREVWVYSLTTQESQVITSDKYESGSPAFSRDGNWLYFLSDRNFRATPSSPWGDRNLGPMFNNRSLIYAVALKPDACFPFAPPQEVANCDNEAAKEQNIDLAGAPERLWQVPLSADNYYNLSANDERLYVQTRSFDWSSPPTLHSIAFSQTDVKTETFATNVSGYQLSHDGKRLFFSQNGASNMYIVNANATAPSNLGNAKVSTSDWQLAFSPTEEWRQMFRDAWLMHRDFLFDSNMRGVDWVEMRERYEPLLDRLTDRHELDDVFSQLLSELNVLHSQVRGGEYSSPSERASAASLGGQFSMAANGLRIDTIYRVDADLPDQAAPLSAPGVDAAVGDVITHINGRSVSHLGELITALRGQTGKQVLLNIARDSETHQTVVIPVSTGRDHRLRYETWVENNRDKVTEASDGKFGYLHLYAMGGGDIASFAREFYANYQKEGLIIDVRRNRGGNIDSWIIEKLLRRAWSFWQPRLGEGYTNMQQTFMGQLVVLTDQLTYSDGETFSAGVKALNLGPLVGKQTTGAGVWLSGRNSLADRGVARVAETPQHAMDGRWILEGFGVTPDIEVDNLPFATFNGGDAQLDRGIQVLRELLRENPYPKLEAQPMSAPRAEDINR</sequence>
<evidence type="ECO:0000256" key="3">
    <source>
        <dbReference type="ARBA" id="ARBA00022490"/>
    </source>
</evidence>
<evidence type="ECO:0000259" key="11">
    <source>
        <dbReference type="SMART" id="SM00245"/>
    </source>
</evidence>
<organism evidence="12 13">
    <name type="scientific">Aliidiomarina shirensis</name>
    <dbReference type="NCBI Taxonomy" id="1048642"/>
    <lineage>
        <taxon>Bacteria</taxon>
        <taxon>Pseudomonadati</taxon>
        <taxon>Pseudomonadota</taxon>
        <taxon>Gammaproteobacteria</taxon>
        <taxon>Alteromonadales</taxon>
        <taxon>Idiomarinaceae</taxon>
        <taxon>Aliidiomarina</taxon>
    </lineage>
</organism>
<feature type="active site" description="Charge relay system" evidence="8">
    <location>
        <position position="739"/>
    </location>
</feature>
<evidence type="ECO:0000256" key="7">
    <source>
        <dbReference type="PIRNR" id="PIRNR036421"/>
    </source>
</evidence>
<protein>
    <recommendedName>
        <fullName evidence="7">Tricorn protease homolog</fullName>
        <ecNumber evidence="7">3.4.21.-</ecNumber>
    </recommendedName>
</protein>
<dbReference type="Pfam" id="PF26550">
    <property type="entry name" value="Tricorn_2nd"/>
    <property type="match status" value="1"/>
</dbReference>
<evidence type="ECO:0000256" key="10">
    <source>
        <dbReference type="SAM" id="SignalP"/>
    </source>
</evidence>
<dbReference type="InterPro" id="IPR015943">
    <property type="entry name" value="WD40/YVTN_repeat-like_dom_sf"/>
</dbReference>
<comment type="function">
    <text evidence="7">Degrades oligopeptides.</text>
</comment>
<reference evidence="13" key="1">
    <citation type="journal article" date="2018" name="Front. Microbiol.">
        <title>Genome-Based Analysis Reveals the Taxonomy and Diversity of the Family Idiomarinaceae.</title>
        <authorList>
            <person name="Liu Y."/>
            <person name="Lai Q."/>
            <person name="Shao Z."/>
        </authorList>
    </citation>
    <scope>NUCLEOTIDE SEQUENCE [LARGE SCALE GENOMIC DNA]</scope>
    <source>
        <strain evidence="13">AIS</strain>
    </source>
</reference>
<feature type="domain" description="Tail specific protease" evidence="11">
    <location>
        <begin position="825"/>
        <end position="1030"/>
    </location>
</feature>
<feature type="active site" description="Nucleophile" evidence="8">
    <location>
        <position position="961"/>
    </location>
</feature>
<dbReference type="InterPro" id="IPR012393">
    <property type="entry name" value="Tricorn_protease"/>
</dbReference>
<evidence type="ECO:0000256" key="6">
    <source>
        <dbReference type="ARBA" id="ARBA00022825"/>
    </source>
</evidence>
<feature type="chain" id="PRO_5019193250" description="Tricorn protease homolog" evidence="10">
    <location>
        <begin position="25"/>
        <end position="1078"/>
    </location>
</feature>
<dbReference type="SUPFAM" id="SSF69304">
    <property type="entry name" value="Tricorn protease N-terminal domain"/>
    <property type="match status" value="2"/>
</dbReference>
<dbReference type="PIRSF" id="PIRSF036421">
    <property type="entry name" value="Tricorn_protease"/>
    <property type="match status" value="1"/>
</dbReference>
<evidence type="ECO:0000256" key="1">
    <source>
        <dbReference type="ARBA" id="ARBA00004496"/>
    </source>
</evidence>
<dbReference type="Gene3D" id="2.30.42.10">
    <property type="match status" value="1"/>
</dbReference>
<dbReference type="Gene3D" id="2.130.10.10">
    <property type="entry name" value="YVTN repeat-like/Quinoprotein amine dehydrogenase"/>
    <property type="match status" value="1"/>
</dbReference>
<dbReference type="AlphaFoldDB" id="A0A432WTC6"/>
<dbReference type="CDD" id="cd07562">
    <property type="entry name" value="Peptidase_S41_TRI"/>
    <property type="match status" value="1"/>
</dbReference>
<dbReference type="SUPFAM" id="SSF52096">
    <property type="entry name" value="ClpP/crotonase"/>
    <property type="match status" value="1"/>
</dbReference>
<feature type="signal peptide" evidence="10">
    <location>
        <begin position="1"/>
        <end position="24"/>
    </location>
</feature>
<dbReference type="PANTHER" id="PTHR43253:SF1">
    <property type="entry name" value="TRICORN PROTEASE HOMOLOG 2-RELATED"/>
    <property type="match status" value="1"/>
</dbReference>
<feature type="active site" description="Charge relay system" evidence="8">
    <location>
        <position position="1019"/>
    </location>
</feature>
<proteinExistence type="inferred from homology"/>
<dbReference type="OrthoDB" id="9758793at2"/>
<keyword evidence="13" id="KW-1185">Reference proteome</keyword>
<dbReference type="Pfam" id="PF14684">
    <property type="entry name" value="Tricorn_C1"/>
    <property type="match status" value="1"/>
</dbReference>
<dbReference type="Gene3D" id="3.30.750.44">
    <property type="match status" value="1"/>
</dbReference>
<evidence type="ECO:0000256" key="5">
    <source>
        <dbReference type="ARBA" id="ARBA00022801"/>
    </source>
</evidence>
<dbReference type="PANTHER" id="PTHR43253">
    <property type="entry name" value="TRICORN PROTEASE HOMOLOG 2-RELATED"/>
    <property type="match status" value="1"/>
</dbReference>
<name>A0A432WTC6_9GAMM</name>
<evidence type="ECO:0000313" key="12">
    <source>
        <dbReference type="EMBL" id="RUO36998.1"/>
    </source>
</evidence>
<dbReference type="InterPro" id="IPR029414">
    <property type="entry name" value="Tricorn_PDZ"/>
</dbReference>
<dbReference type="GO" id="GO:0005737">
    <property type="term" value="C:cytoplasm"/>
    <property type="evidence" value="ECO:0007669"/>
    <property type="project" value="UniProtKB-SubCell"/>
</dbReference>
<dbReference type="Gene3D" id="3.90.226.10">
    <property type="entry name" value="2-enoyl-CoA Hydratase, Chain A, domain 1"/>
    <property type="match status" value="1"/>
</dbReference>
<comment type="similarity">
    <text evidence="2 7">Belongs to the peptidase S41B family.</text>
</comment>
<comment type="subcellular location">
    <subcellularLocation>
        <location evidence="1 7">Cytoplasm</location>
    </subcellularLocation>
</comment>
<dbReference type="InterPro" id="IPR029045">
    <property type="entry name" value="ClpP/crotonase-like_dom_sf"/>
</dbReference>
<accession>A0A432WTC6</accession>
<evidence type="ECO:0000256" key="9">
    <source>
        <dbReference type="PIRSR" id="PIRSR036421-3"/>
    </source>
</evidence>
<dbReference type="SMART" id="SM00245">
    <property type="entry name" value="TSPc"/>
    <property type="match status" value="1"/>
</dbReference>
<keyword evidence="4 7" id="KW-0645">Protease</keyword>
<feature type="site" description="Transition state stabilizer; via amide nitrogen" evidence="9">
    <location>
        <position position="962"/>
    </location>
</feature>
<comment type="caution">
    <text evidence="12">The sequence shown here is derived from an EMBL/GenBank/DDBJ whole genome shotgun (WGS) entry which is preliminary data.</text>
</comment>
<dbReference type="Pfam" id="PF26549">
    <property type="entry name" value="Tricorn_N"/>
    <property type="match status" value="1"/>
</dbReference>
<dbReference type="InterPro" id="IPR028204">
    <property type="entry name" value="Tricorn_C1"/>
</dbReference>
<dbReference type="RefSeq" id="WP_126807928.1">
    <property type="nucleotide sequence ID" value="NZ_PIPP01000003.1"/>
</dbReference>
<evidence type="ECO:0000256" key="2">
    <source>
        <dbReference type="ARBA" id="ARBA00008524"/>
    </source>
</evidence>
<dbReference type="Gene3D" id="2.120.10.60">
    <property type="entry name" value="Tricorn protease N-terminal domain"/>
    <property type="match status" value="1"/>
</dbReference>
<dbReference type="InterPro" id="IPR036034">
    <property type="entry name" value="PDZ_sf"/>
</dbReference>
<dbReference type="GO" id="GO:0006508">
    <property type="term" value="P:proteolysis"/>
    <property type="evidence" value="ECO:0007669"/>
    <property type="project" value="UniProtKB-UniRule"/>
</dbReference>
<gene>
    <name evidence="12" type="ORF">CWE13_09160</name>
</gene>
<keyword evidence="10" id="KW-0732">Signal</keyword>
<keyword evidence="6 7" id="KW-0720">Serine protease</keyword>
<dbReference type="EC" id="3.4.21.-" evidence="7"/>
<dbReference type="Pfam" id="PF14685">
    <property type="entry name" value="PDZ_Tricorn"/>
    <property type="match status" value="1"/>
</dbReference>